<dbReference type="Proteomes" id="UP000664399">
    <property type="component" value="Unassembled WGS sequence"/>
</dbReference>
<keyword evidence="2" id="KW-0805">Transcription regulation</keyword>
<keyword evidence="3" id="KW-0238">DNA-binding</keyword>
<feature type="domain" description="HTH lysR-type" evidence="5">
    <location>
        <begin position="21"/>
        <end position="77"/>
    </location>
</feature>
<evidence type="ECO:0000259" key="5">
    <source>
        <dbReference type="PROSITE" id="PS50931"/>
    </source>
</evidence>
<dbReference type="PANTHER" id="PTHR30126">
    <property type="entry name" value="HTH-TYPE TRANSCRIPTIONAL REGULATOR"/>
    <property type="match status" value="1"/>
</dbReference>
<dbReference type="InterPro" id="IPR000847">
    <property type="entry name" value="LysR_HTH_N"/>
</dbReference>
<comment type="similarity">
    <text evidence="1">Belongs to the LysR transcriptional regulatory family.</text>
</comment>
<evidence type="ECO:0000313" key="6">
    <source>
        <dbReference type="EMBL" id="MBO1328644.1"/>
    </source>
</evidence>
<dbReference type="SUPFAM" id="SSF53850">
    <property type="entry name" value="Periplasmic binding protein-like II"/>
    <property type="match status" value="1"/>
</dbReference>
<dbReference type="Gene3D" id="1.10.10.10">
    <property type="entry name" value="Winged helix-like DNA-binding domain superfamily/Winged helix DNA-binding domain"/>
    <property type="match status" value="1"/>
</dbReference>
<dbReference type="SUPFAM" id="SSF46785">
    <property type="entry name" value="Winged helix' DNA-binding domain"/>
    <property type="match status" value="1"/>
</dbReference>
<evidence type="ECO:0000313" key="7">
    <source>
        <dbReference type="Proteomes" id="UP000664399"/>
    </source>
</evidence>
<organism evidence="6 7">
    <name type="scientific">Acetobacter suratthaniensis</name>
    <dbReference type="NCBI Taxonomy" id="1502841"/>
    <lineage>
        <taxon>Bacteria</taxon>
        <taxon>Pseudomonadati</taxon>
        <taxon>Pseudomonadota</taxon>
        <taxon>Alphaproteobacteria</taxon>
        <taxon>Acetobacterales</taxon>
        <taxon>Acetobacteraceae</taxon>
        <taxon>Acetobacter</taxon>
    </lineage>
</organism>
<dbReference type="Gene3D" id="3.40.190.290">
    <property type="match status" value="1"/>
</dbReference>
<evidence type="ECO:0000256" key="3">
    <source>
        <dbReference type="ARBA" id="ARBA00023125"/>
    </source>
</evidence>
<keyword evidence="7" id="KW-1185">Reference proteome</keyword>
<dbReference type="EMBL" id="JAFVMG010000008">
    <property type="protein sequence ID" value="MBO1328644.1"/>
    <property type="molecule type" value="Genomic_DNA"/>
</dbReference>
<evidence type="ECO:0000256" key="1">
    <source>
        <dbReference type="ARBA" id="ARBA00009437"/>
    </source>
</evidence>
<dbReference type="PANTHER" id="PTHR30126:SF98">
    <property type="entry name" value="HTH-TYPE TRANSCRIPTIONAL ACTIVATOR BAUR"/>
    <property type="match status" value="1"/>
</dbReference>
<dbReference type="Pfam" id="PF00126">
    <property type="entry name" value="HTH_1"/>
    <property type="match status" value="1"/>
</dbReference>
<dbReference type="InterPro" id="IPR036388">
    <property type="entry name" value="WH-like_DNA-bd_sf"/>
</dbReference>
<sequence length="315" mass="35177">MTARTNQPLSPDERRFITRADWNLFRQFYEIARCGSISAAARSLGMHQPGLSLSLKRLEEQVGVQLCRRTPQGIALTPAGKAVFEQITEAAEAVRMVPHVAREAARRIEGTLRLSMISDILCQDLDDALTSFAARHPDVTLRVEIRTWRSVLDAVQSGEADVGITYESESVPTVRYEPMLRESQQLYCGRSHPLFGHSIRNPATLAGERFILAAADEPADVGRFRLHYDLGKNTVAQADDLSEAMRLIRLGMGIGFLPSIVAEPLGDRLWPLLPGSLRPSYFVYLITGDMARLSTPAQLFHEEILRRLRARPGFI</sequence>
<name>A0ABS3LMP6_9PROT</name>
<dbReference type="RefSeq" id="WP_207854515.1">
    <property type="nucleotide sequence ID" value="NZ_JAFVMG010000008.1"/>
</dbReference>
<dbReference type="InterPro" id="IPR036390">
    <property type="entry name" value="WH_DNA-bd_sf"/>
</dbReference>
<keyword evidence="4" id="KW-0804">Transcription</keyword>
<protein>
    <submittedName>
        <fullName evidence="6">LysR family transcriptional regulator</fullName>
    </submittedName>
</protein>
<evidence type="ECO:0000256" key="4">
    <source>
        <dbReference type="ARBA" id="ARBA00023163"/>
    </source>
</evidence>
<dbReference type="CDD" id="cd05466">
    <property type="entry name" value="PBP2_LTTR_substrate"/>
    <property type="match status" value="1"/>
</dbReference>
<proteinExistence type="inferred from homology"/>
<reference evidence="6 7" key="1">
    <citation type="submission" date="2021-03" db="EMBL/GenBank/DDBJ databases">
        <title>The complete genome sequence of Acetobacter suratthaniensis TBRC 1719.</title>
        <authorList>
            <person name="Charoenyingcharoen P."/>
            <person name="Yukphan P."/>
        </authorList>
    </citation>
    <scope>NUCLEOTIDE SEQUENCE [LARGE SCALE GENOMIC DNA]</scope>
    <source>
        <strain evidence="6 7">TBRC 1719</strain>
    </source>
</reference>
<dbReference type="Pfam" id="PF03466">
    <property type="entry name" value="LysR_substrate"/>
    <property type="match status" value="1"/>
</dbReference>
<gene>
    <name evidence="6" type="ORF">J2D75_09155</name>
</gene>
<dbReference type="PRINTS" id="PR00039">
    <property type="entry name" value="HTHLYSR"/>
</dbReference>
<accession>A0ABS3LMP6</accession>
<dbReference type="PROSITE" id="PS50931">
    <property type="entry name" value="HTH_LYSR"/>
    <property type="match status" value="1"/>
</dbReference>
<comment type="caution">
    <text evidence="6">The sequence shown here is derived from an EMBL/GenBank/DDBJ whole genome shotgun (WGS) entry which is preliminary data.</text>
</comment>
<evidence type="ECO:0000256" key="2">
    <source>
        <dbReference type="ARBA" id="ARBA00023015"/>
    </source>
</evidence>
<dbReference type="InterPro" id="IPR005119">
    <property type="entry name" value="LysR_subst-bd"/>
</dbReference>